<organism evidence="1 2">
    <name type="scientific">Corchorus olitorius</name>
    <dbReference type="NCBI Taxonomy" id="93759"/>
    <lineage>
        <taxon>Eukaryota</taxon>
        <taxon>Viridiplantae</taxon>
        <taxon>Streptophyta</taxon>
        <taxon>Embryophyta</taxon>
        <taxon>Tracheophyta</taxon>
        <taxon>Spermatophyta</taxon>
        <taxon>Magnoliopsida</taxon>
        <taxon>eudicotyledons</taxon>
        <taxon>Gunneridae</taxon>
        <taxon>Pentapetalae</taxon>
        <taxon>rosids</taxon>
        <taxon>malvids</taxon>
        <taxon>Malvales</taxon>
        <taxon>Malvaceae</taxon>
        <taxon>Grewioideae</taxon>
        <taxon>Apeibeae</taxon>
        <taxon>Corchorus</taxon>
    </lineage>
</organism>
<accession>A0A1R3G981</accession>
<keyword evidence="2" id="KW-1185">Reference proteome</keyword>
<comment type="caution">
    <text evidence="1">The sequence shown here is derived from an EMBL/GenBank/DDBJ whole genome shotgun (WGS) entry which is preliminary data.</text>
</comment>
<name>A0A1R3G981_9ROSI</name>
<sequence length="170" mass="19387">MDSSKLELFSAQSLKSYKPKSSSPSQILCSDYSPQPSLHIFDFPKSRNCTQAYILKHRGSFTIFPAMPPVENNSEASADKYADSTFFKGDIGFGKKKSKLLMPLHLYLDKPIYAVDVVLDFKRAYQVNKSWVGDPCGPKNYTWEELYWEFTIMILQDQSSQMLYGEPGIL</sequence>
<protein>
    <submittedName>
        <fullName evidence="1">Leucine-rich repeat receptor-like serine/threonine-protein kinase</fullName>
    </submittedName>
</protein>
<keyword evidence="1" id="KW-0418">Kinase</keyword>
<dbReference type="Proteomes" id="UP000187203">
    <property type="component" value="Unassembled WGS sequence"/>
</dbReference>
<keyword evidence="1" id="KW-0675">Receptor</keyword>
<proteinExistence type="predicted"/>
<dbReference type="AlphaFoldDB" id="A0A1R3G981"/>
<keyword evidence="1" id="KW-0808">Transferase</keyword>
<evidence type="ECO:0000313" key="2">
    <source>
        <dbReference type="Proteomes" id="UP000187203"/>
    </source>
</evidence>
<evidence type="ECO:0000313" key="1">
    <source>
        <dbReference type="EMBL" id="OMO54611.1"/>
    </source>
</evidence>
<dbReference type="GO" id="GO:0016301">
    <property type="term" value="F:kinase activity"/>
    <property type="evidence" value="ECO:0007669"/>
    <property type="project" value="UniProtKB-KW"/>
</dbReference>
<gene>
    <name evidence="1" type="ORF">COLO4_36380</name>
</gene>
<reference evidence="2" key="1">
    <citation type="submission" date="2013-09" db="EMBL/GenBank/DDBJ databases">
        <title>Corchorus olitorius genome sequencing.</title>
        <authorList>
            <person name="Alam M."/>
            <person name="Haque M.S."/>
            <person name="Islam M.S."/>
            <person name="Emdad E.M."/>
            <person name="Islam M.M."/>
            <person name="Ahmed B."/>
            <person name="Halim A."/>
            <person name="Hossen Q.M.M."/>
            <person name="Hossain M.Z."/>
            <person name="Ahmed R."/>
            <person name="Khan M.M."/>
            <person name="Islam R."/>
            <person name="Rashid M.M."/>
            <person name="Khan S.A."/>
            <person name="Rahman M.S."/>
            <person name="Alam M."/>
            <person name="Yahiya A.S."/>
            <person name="Khan M.S."/>
            <person name="Azam M.S."/>
            <person name="Haque T."/>
            <person name="Lashkar M.Z.H."/>
            <person name="Akhand A.I."/>
            <person name="Morshed G."/>
            <person name="Roy S."/>
            <person name="Uddin K.S."/>
            <person name="Rabeya T."/>
            <person name="Hossain A.S."/>
            <person name="Chowdhury A."/>
            <person name="Snigdha A.R."/>
            <person name="Mortoza M.S."/>
            <person name="Matin S.A."/>
            <person name="Hoque S.M.E."/>
            <person name="Islam M.K."/>
            <person name="Roy D.K."/>
            <person name="Haider R."/>
            <person name="Moosa M.M."/>
            <person name="Elias S.M."/>
            <person name="Hasan A.M."/>
            <person name="Jahan S."/>
            <person name="Shafiuddin M."/>
            <person name="Mahmood N."/>
            <person name="Shommy N.S."/>
        </authorList>
    </citation>
    <scope>NUCLEOTIDE SEQUENCE [LARGE SCALE GENOMIC DNA]</scope>
    <source>
        <strain evidence="2">cv. O-4</strain>
    </source>
</reference>
<dbReference type="EMBL" id="AWUE01023206">
    <property type="protein sequence ID" value="OMO54611.1"/>
    <property type="molecule type" value="Genomic_DNA"/>
</dbReference>
<dbReference type="STRING" id="93759.A0A1R3G981"/>